<dbReference type="GO" id="GO:0016787">
    <property type="term" value="F:hydrolase activity"/>
    <property type="evidence" value="ECO:0007669"/>
    <property type="project" value="UniProtKB-KW"/>
</dbReference>
<evidence type="ECO:0000256" key="2">
    <source>
        <dbReference type="ARBA" id="ARBA00022801"/>
    </source>
</evidence>
<dbReference type="InterPro" id="IPR059176">
    <property type="entry name" value="UDP-X_N"/>
</dbReference>
<organism evidence="4 5">
    <name type="scientific">Asaia bogorensis</name>
    <dbReference type="NCBI Taxonomy" id="91915"/>
    <lineage>
        <taxon>Bacteria</taxon>
        <taxon>Pseudomonadati</taxon>
        <taxon>Pseudomonadota</taxon>
        <taxon>Alphaproteobacteria</taxon>
        <taxon>Acetobacterales</taxon>
        <taxon>Acetobacteraceae</taxon>
        <taxon>Asaia</taxon>
    </lineage>
</organism>
<dbReference type="PROSITE" id="PS51462">
    <property type="entry name" value="NUDIX"/>
    <property type="match status" value="1"/>
</dbReference>
<name>A0A060QJ93_9PROT</name>
<dbReference type="Pfam" id="PF12535">
    <property type="entry name" value="Nudix_N"/>
    <property type="match status" value="1"/>
</dbReference>
<dbReference type="Proteomes" id="UP000027583">
    <property type="component" value="Unassembled WGS sequence"/>
</dbReference>
<dbReference type="Pfam" id="PF00293">
    <property type="entry name" value="NUDIX"/>
    <property type="match status" value="1"/>
</dbReference>
<dbReference type="Gene3D" id="6.10.250.1120">
    <property type="match status" value="1"/>
</dbReference>
<dbReference type="PANTHER" id="PTHR43046:SF16">
    <property type="entry name" value="ADP-RIBOSE PYROPHOSPHATASE YJHB-RELATED"/>
    <property type="match status" value="1"/>
</dbReference>
<reference evidence="4 5" key="1">
    <citation type="journal article" date="2014" name="Genome Biol. Evol.">
        <title>Acetic acid bacteria genomes reveal functional traits for adaptation to life in insect guts.</title>
        <authorList>
            <person name="Chouaia B."/>
            <person name="Gaiarsa S."/>
            <person name="Crotti E."/>
            <person name="Comandatore F."/>
            <person name="Degli Esposti M."/>
            <person name="Ricci I."/>
            <person name="Alma A."/>
            <person name="Favia G."/>
            <person name="Bandi C."/>
            <person name="Daffonchio D."/>
        </authorList>
    </citation>
    <scope>NUCLEOTIDE SEQUENCE [LARGE SCALE GENOMIC DNA]</scope>
    <source>
        <strain evidence="4 5">SF2.1</strain>
    </source>
</reference>
<dbReference type="InterPro" id="IPR000086">
    <property type="entry name" value="NUDIX_hydrolase_dom"/>
</dbReference>
<evidence type="ECO:0000313" key="4">
    <source>
        <dbReference type="EMBL" id="CDG38857.1"/>
    </source>
</evidence>
<dbReference type="CDD" id="cd04672">
    <property type="entry name" value="NUDIX_CDP-Chase_like"/>
    <property type="match status" value="1"/>
</dbReference>
<evidence type="ECO:0000256" key="1">
    <source>
        <dbReference type="ARBA" id="ARBA00001946"/>
    </source>
</evidence>
<dbReference type="AlphaFoldDB" id="A0A060QJ93"/>
<sequence>MSEPQWLTWARDVQAIAQNGLTFCQNPYDRERYEQLRVLASSMIAALGQNTPETVLALFTNEKGYATPKIDVRGAVFNAAGEILMVREAIDQDRWTLPGGWADVNFTTAENTLKEVMEESGYSAEIIKLAALWDRNRQGHPPDVFSCAKVFYLCRLTGGTPTIDNLETSGIGWFNRDNLPDDLSLTRLLPHQLRRMFDHYDQPDLATDYD</sequence>
<dbReference type="RefSeq" id="WP_023977864.1">
    <property type="nucleotide sequence ID" value="NZ_CBLX010000004.1"/>
</dbReference>
<dbReference type="GeneID" id="78225340"/>
<protein>
    <submittedName>
        <fullName evidence="4">Hydrolase, NUDIX family</fullName>
    </submittedName>
</protein>
<dbReference type="InterPro" id="IPR015797">
    <property type="entry name" value="NUDIX_hydrolase-like_dom_sf"/>
</dbReference>
<reference evidence="4 5" key="2">
    <citation type="journal article" date="2014" name="PLoS ONE">
        <title>Evolution of mitochondria reconstructed from the energy metabolism of living bacteria.</title>
        <authorList>
            <person name="Degli Esposti M."/>
            <person name="Chouaia B."/>
            <person name="Comandatore F."/>
            <person name="Crotti E."/>
            <person name="Sassera D."/>
            <person name="Lievens P.M."/>
            <person name="Daffonchio D."/>
            <person name="Bandi C."/>
        </authorList>
    </citation>
    <scope>NUCLEOTIDE SEQUENCE [LARGE SCALE GENOMIC DNA]</scope>
    <source>
        <strain evidence="4 5">SF2.1</strain>
    </source>
</reference>
<keyword evidence="2 4" id="KW-0378">Hydrolase</keyword>
<proteinExistence type="predicted"/>
<dbReference type="EMBL" id="CBLX010000004">
    <property type="protein sequence ID" value="CDG38857.1"/>
    <property type="molecule type" value="Genomic_DNA"/>
</dbReference>
<comment type="cofactor">
    <cofactor evidence="1">
        <name>Mg(2+)</name>
        <dbReference type="ChEBI" id="CHEBI:18420"/>
    </cofactor>
</comment>
<accession>A0A060QJ93</accession>
<evidence type="ECO:0000259" key="3">
    <source>
        <dbReference type="PROSITE" id="PS51462"/>
    </source>
</evidence>
<dbReference type="PANTHER" id="PTHR43046">
    <property type="entry name" value="GDP-MANNOSE MANNOSYL HYDROLASE"/>
    <property type="match status" value="1"/>
</dbReference>
<dbReference type="Gene3D" id="3.90.79.10">
    <property type="entry name" value="Nucleoside Triphosphate Pyrophosphohydrolase"/>
    <property type="match status" value="1"/>
</dbReference>
<gene>
    <name evidence="4" type="ORF">ASAP_0812</name>
</gene>
<comment type="caution">
    <text evidence="4">The sequence shown here is derived from an EMBL/GenBank/DDBJ whole genome shotgun (WGS) entry which is preliminary data.</text>
</comment>
<dbReference type="SUPFAM" id="SSF55811">
    <property type="entry name" value="Nudix"/>
    <property type="match status" value="1"/>
</dbReference>
<dbReference type="eggNOG" id="COG1051">
    <property type="taxonomic scope" value="Bacteria"/>
</dbReference>
<feature type="domain" description="Nudix hydrolase" evidence="3">
    <location>
        <begin position="67"/>
        <end position="196"/>
    </location>
</feature>
<evidence type="ECO:0000313" key="5">
    <source>
        <dbReference type="Proteomes" id="UP000027583"/>
    </source>
</evidence>